<dbReference type="InterPro" id="IPR018497">
    <property type="entry name" value="Peptidase_M13_C"/>
</dbReference>
<dbReference type="Pfam" id="PF05649">
    <property type="entry name" value="Peptidase_M13_N"/>
    <property type="match status" value="1"/>
</dbReference>
<keyword evidence="7" id="KW-0862">Zinc</keyword>
<dbReference type="Gene3D" id="3.40.390.10">
    <property type="entry name" value="Collagenase (Catalytic Domain)"/>
    <property type="match status" value="1"/>
</dbReference>
<dbReference type="AlphaFoldDB" id="A0A8D8LU72"/>
<dbReference type="PANTHER" id="PTHR11733">
    <property type="entry name" value="ZINC METALLOPROTEASE FAMILY M13 NEPRILYSIN-RELATED"/>
    <property type="match status" value="1"/>
</dbReference>
<feature type="transmembrane region" description="Helical" evidence="9">
    <location>
        <begin position="63"/>
        <end position="84"/>
    </location>
</feature>
<comment type="subcellular location">
    <subcellularLocation>
        <location evidence="2">Cell membrane</location>
        <topology evidence="2">Single-pass type II membrane protein</topology>
    </subcellularLocation>
</comment>
<comment type="cofactor">
    <cofactor evidence="1">
        <name>Zn(2+)</name>
        <dbReference type="ChEBI" id="CHEBI:29105"/>
    </cofactor>
</comment>
<evidence type="ECO:0000256" key="1">
    <source>
        <dbReference type="ARBA" id="ARBA00001947"/>
    </source>
</evidence>
<evidence type="ECO:0000256" key="2">
    <source>
        <dbReference type="ARBA" id="ARBA00004401"/>
    </source>
</evidence>
<evidence type="ECO:0000313" key="12">
    <source>
        <dbReference type="EMBL" id="CAG6615028.1"/>
    </source>
</evidence>
<protein>
    <submittedName>
        <fullName evidence="12">Endothelin-converting enzyme 1</fullName>
    </submittedName>
</protein>
<keyword evidence="9" id="KW-0812">Transmembrane</keyword>
<dbReference type="GO" id="GO:0005886">
    <property type="term" value="C:plasma membrane"/>
    <property type="evidence" value="ECO:0007669"/>
    <property type="project" value="UniProtKB-SubCell"/>
</dbReference>
<dbReference type="InterPro" id="IPR024079">
    <property type="entry name" value="MetalloPept_cat_dom_sf"/>
</dbReference>
<evidence type="ECO:0000256" key="9">
    <source>
        <dbReference type="SAM" id="Phobius"/>
    </source>
</evidence>
<dbReference type="InterPro" id="IPR042089">
    <property type="entry name" value="Peptidase_M13_dom_2"/>
</dbReference>
<dbReference type="InterPro" id="IPR008753">
    <property type="entry name" value="Peptidase_M13_N"/>
</dbReference>
<keyword evidence="8" id="KW-0482">Metalloprotease</keyword>
<evidence type="ECO:0000256" key="6">
    <source>
        <dbReference type="ARBA" id="ARBA00022801"/>
    </source>
</evidence>
<evidence type="ECO:0000256" key="7">
    <source>
        <dbReference type="ARBA" id="ARBA00022833"/>
    </source>
</evidence>
<organism evidence="12">
    <name type="scientific">Cacopsylla melanoneura</name>
    <dbReference type="NCBI Taxonomy" id="428564"/>
    <lineage>
        <taxon>Eukaryota</taxon>
        <taxon>Metazoa</taxon>
        <taxon>Ecdysozoa</taxon>
        <taxon>Arthropoda</taxon>
        <taxon>Hexapoda</taxon>
        <taxon>Insecta</taxon>
        <taxon>Pterygota</taxon>
        <taxon>Neoptera</taxon>
        <taxon>Paraneoptera</taxon>
        <taxon>Hemiptera</taxon>
        <taxon>Sternorrhyncha</taxon>
        <taxon>Psylloidea</taxon>
        <taxon>Psyllidae</taxon>
        <taxon>Psyllinae</taxon>
        <taxon>Cacopsylla</taxon>
    </lineage>
</organism>
<dbReference type="Pfam" id="PF01431">
    <property type="entry name" value="Peptidase_M13"/>
    <property type="match status" value="1"/>
</dbReference>
<dbReference type="GO" id="GO:0046872">
    <property type="term" value="F:metal ion binding"/>
    <property type="evidence" value="ECO:0007669"/>
    <property type="project" value="UniProtKB-KW"/>
</dbReference>
<dbReference type="PRINTS" id="PR00786">
    <property type="entry name" value="NEPRILYSIN"/>
</dbReference>
<accession>A0A8D8LU72</accession>
<name>A0A8D8LU72_9HEMI</name>
<comment type="similarity">
    <text evidence="3">Belongs to the peptidase M13 family.</text>
</comment>
<dbReference type="Gene3D" id="1.10.1380.10">
    <property type="entry name" value="Neutral endopeptidase , domain2"/>
    <property type="match status" value="1"/>
</dbReference>
<feature type="domain" description="Peptidase M13 C-terminal" evidence="10">
    <location>
        <begin position="609"/>
        <end position="813"/>
    </location>
</feature>
<dbReference type="GO" id="GO:0016485">
    <property type="term" value="P:protein processing"/>
    <property type="evidence" value="ECO:0007669"/>
    <property type="project" value="TreeGrafter"/>
</dbReference>
<keyword evidence="5" id="KW-0479">Metal-binding</keyword>
<dbReference type="PROSITE" id="PS51885">
    <property type="entry name" value="NEPRILYSIN"/>
    <property type="match status" value="1"/>
</dbReference>
<keyword evidence="4" id="KW-0645">Protease</keyword>
<evidence type="ECO:0000256" key="4">
    <source>
        <dbReference type="ARBA" id="ARBA00022670"/>
    </source>
</evidence>
<proteinExistence type="inferred from homology"/>
<evidence type="ECO:0000259" key="11">
    <source>
        <dbReference type="Pfam" id="PF05649"/>
    </source>
</evidence>
<evidence type="ECO:0000259" key="10">
    <source>
        <dbReference type="Pfam" id="PF01431"/>
    </source>
</evidence>
<keyword evidence="9" id="KW-0472">Membrane</keyword>
<dbReference type="PANTHER" id="PTHR11733:SF167">
    <property type="entry name" value="FI17812P1-RELATED"/>
    <property type="match status" value="1"/>
</dbReference>
<reference evidence="12" key="1">
    <citation type="submission" date="2021-05" db="EMBL/GenBank/DDBJ databases">
        <authorList>
            <person name="Alioto T."/>
            <person name="Alioto T."/>
            <person name="Gomez Garrido J."/>
        </authorList>
    </citation>
    <scope>NUCLEOTIDE SEQUENCE</scope>
</reference>
<feature type="domain" description="Peptidase M13 N-terminal" evidence="11">
    <location>
        <begin position="140"/>
        <end position="550"/>
    </location>
</feature>
<evidence type="ECO:0000256" key="5">
    <source>
        <dbReference type="ARBA" id="ARBA00022723"/>
    </source>
</evidence>
<dbReference type="EMBL" id="HBUF01031771">
    <property type="protein sequence ID" value="CAG6615028.1"/>
    <property type="molecule type" value="Transcribed_RNA"/>
</dbReference>
<evidence type="ECO:0000256" key="3">
    <source>
        <dbReference type="ARBA" id="ARBA00007357"/>
    </source>
</evidence>
<dbReference type="GO" id="GO:0004222">
    <property type="term" value="F:metalloendopeptidase activity"/>
    <property type="evidence" value="ECO:0007669"/>
    <property type="project" value="InterPro"/>
</dbReference>
<evidence type="ECO:0000256" key="8">
    <source>
        <dbReference type="ARBA" id="ARBA00023049"/>
    </source>
</evidence>
<keyword evidence="6" id="KW-0378">Hydrolase</keyword>
<dbReference type="SUPFAM" id="SSF55486">
    <property type="entry name" value="Metalloproteases ('zincins'), catalytic domain"/>
    <property type="match status" value="1"/>
</dbReference>
<dbReference type="CDD" id="cd08662">
    <property type="entry name" value="M13"/>
    <property type="match status" value="1"/>
</dbReference>
<keyword evidence="9" id="KW-1133">Transmembrane helix</keyword>
<sequence length="814" mass="93224">MDSITDNIRMLMTKSKYKHAELDEDTTSMGSAHITEGISTSATHIHYYPSTSFWKLRSLLEKCLIILNCILLFLVFLFGCLLGSSEKVTTTVNTSYDVMHADLKTQIFNNLADHSSLCLDEKCVRTAATILASVDTRVDPCEDFYQFTCGSWIKHNPIPDAKASWSMFNILDLQNNFIVKNALEKPITSMKSKAEQKAKTYYMSCMDANETIEGLGAKPLLELLDKVGGWSISGKFNISSWRLQRTVETLMIDYSMMGFFSWYVSEDDRNSSRYTIVVDQSGLTLPTRDNYLNKTANEKLLSTYLDYMTKIGVLIGGDEKSTKEHMRHVIQFETELANITEKDEDRRDEEHIYNRMTVAELETLAPFISWHSFFNQAFRKVQRKITPQENVVVYAPNYLKQLTLLVNEYNSTTDGKIVLNNYLVWQTVKALTGYLSKAFRDAYKGLRKALFGSEGGEEPWKFCVSDTNSVLGFALGAMYVREVFNGNSKPMYQSALLLTSKQYYAQAEDMINNIRQAFKTNLLSLKWMDKETFKLAENKADAITDMIGFPNYIMDTKKLDEKYEDLEVRENEYFQNNIRASWHSLKVLLKKLDQPVNKTKWSMTPPTVNAYYTPTKNQIVFPAGILQAPFYDIKQQQALNYGGMGVVMGHELTHAFDDQGREYDKNGNLHQWWNNDTIARFKEQAECFVHQYNNYSINGISVNGKRTLGENIADNGGLKAAFHAYLQWSKQNAKKEHHLPALNYTHKQLFFIGFGQVWCSTTTEEATKLLLEKDAHSPANFRVVGPLMNLPEFSEVWNCPLGSKMNPVNKCEVW</sequence>
<dbReference type="InterPro" id="IPR000718">
    <property type="entry name" value="Peptidase_M13"/>
</dbReference>